<dbReference type="Pfam" id="PF14375">
    <property type="entry name" value="Cys_rich_CWC"/>
    <property type="match status" value="1"/>
</dbReference>
<accession>A0AAE3R301</accession>
<evidence type="ECO:0000313" key="1">
    <source>
        <dbReference type="EMBL" id="MDJ1502799.1"/>
    </source>
</evidence>
<comment type="caution">
    <text evidence="1">The sequence shown here is derived from an EMBL/GenBank/DDBJ whole genome shotgun (WGS) entry which is preliminary data.</text>
</comment>
<reference evidence="1" key="1">
    <citation type="submission" date="2023-05" db="EMBL/GenBank/DDBJ databases">
        <authorList>
            <person name="Zhang X."/>
        </authorList>
    </citation>
    <scope>NUCLEOTIDE SEQUENCE</scope>
    <source>
        <strain evidence="1">BD1B2-1</strain>
    </source>
</reference>
<keyword evidence="2" id="KW-1185">Reference proteome</keyword>
<protein>
    <submittedName>
        <fullName evidence="1">Cysteine-rich CWC family protein</fullName>
    </submittedName>
</protein>
<evidence type="ECO:0000313" key="2">
    <source>
        <dbReference type="Proteomes" id="UP001232063"/>
    </source>
</evidence>
<dbReference type="EMBL" id="JASJOU010000006">
    <property type="protein sequence ID" value="MDJ1502799.1"/>
    <property type="molecule type" value="Genomic_DNA"/>
</dbReference>
<proteinExistence type="predicted"/>
<dbReference type="Proteomes" id="UP001232063">
    <property type="component" value="Unassembled WGS sequence"/>
</dbReference>
<gene>
    <name evidence="1" type="ORF">QNI22_19175</name>
</gene>
<dbReference type="RefSeq" id="WP_419836234.1">
    <property type="nucleotide sequence ID" value="NZ_JASJOU010000006.1"/>
</dbReference>
<name>A0AAE3R301_9BACT</name>
<dbReference type="InterPro" id="IPR032720">
    <property type="entry name" value="Cys_rich_CWC"/>
</dbReference>
<organism evidence="1 2">
    <name type="scientific">Xanthocytophaga agilis</name>
    <dbReference type="NCBI Taxonomy" id="3048010"/>
    <lineage>
        <taxon>Bacteria</taxon>
        <taxon>Pseudomonadati</taxon>
        <taxon>Bacteroidota</taxon>
        <taxon>Cytophagia</taxon>
        <taxon>Cytophagales</taxon>
        <taxon>Rhodocytophagaceae</taxon>
        <taxon>Xanthocytophaga</taxon>
    </lineage>
</organism>
<dbReference type="AlphaFoldDB" id="A0AAE3R301"/>
<sequence>MEKHYPVECPRCGTSFACKVNSVSKCDCMYVDLTPLELQYIRENTESGTCLCMNCLMELKKAYHQHSSE</sequence>